<feature type="compositionally biased region" description="Polar residues" evidence="1">
    <location>
        <begin position="1"/>
        <end position="16"/>
    </location>
</feature>
<evidence type="ECO:0000256" key="2">
    <source>
        <dbReference type="SAM" id="Phobius"/>
    </source>
</evidence>
<keyword evidence="4" id="KW-1185">Reference proteome</keyword>
<keyword evidence="2" id="KW-0812">Transmembrane</keyword>
<accession>A0AAW0BX63</accession>
<dbReference type="AlphaFoldDB" id="A0AAW0BX63"/>
<evidence type="ECO:0000313" key="4">
    <source>
        <dbReference type="Proteomes" id="UP001362999"/>
    </source>
</evidence>
<comment type="caution">
    <text evidence="3">The sequence shown here is derived from an EMBL/GenBank/DDBJ whole genome shotgun (WGS) entry which is preliminary data.</text>
</comment>
<protein>
    <submittedName>
        <fullName evidence="3">Uncharacterized protein</fullName>
    </submittedName>
</protein>
<feature type="transmembrane region" description="Helical" evidence="2">
    <location>
        <begin position="383"/>
        <end position="402"/>
    </location>
</feature>
<feature type="transmembrane region" description="Helical" evidence="2">
    <location>
        <begin position="470"/>
        <end position="488"/>
    </location>
</feature>
<proteinExistence type="predicted"/>
<feature type="transmembrane region" description="Helical" evidence="2">
    <location>
        <begin position="444"/>
        <end position="464"/>
    </location>
</feature>
<keyword evidence="2" id="KW-1133">Transmembrane helix</keyword>
<gene>
    <name evidence="3" type="ORF">R3P38DRAFT_2923878</name>
</gene>
<name>A0AAW0BX63_9AGAR</name>
<sequence>MNDAASNQAPSDSSKAPGSVPAALKLQPISPESFQRYARRRTLERKYTDYPVKPLSRSFSRNQPPEWKGHRHPEGCLYFLHEKHRVFTDCYLYDNVLLAQINSALSQLLELPSIKALLEAESNQIDIVLDLLAERPDNTQCGYYLVDHSERTVFWAEEFEMNTLEIWDFVPGIETASHVQMGLEIQYWLHCEYFPISVSFSPDMLLELRDTIIYSIGDTMSSTSTTLRFSVEQLSRRLSLTRDMMDDLRLPSNASSRVKMNQGSIAIFARFMKEFARERFYDFHGEKTSRLNNTDSVYGYKPERSYFLRMISPFLLNAPIHHLRAIEDSNTDQLINFASWHKLLRELREEWQDLVLYGTLILNTNMAFLAIPPTLESFGAQLASYTSICFSFGSVIISIVLLRKYHSTTPDVPDVDTAAAFFQRHGTTHGLEPLSIILSLPSALMVWGMVTFALAFLITVFQIGRVEVRGVMGAAVVAVFLALVGYVWTERHLSWSQRVSDFWVDVRLLGLRLFGRGVRGEGESKFRV</sequence>
<dbReference type="EMBL" id="JAWWNJ010000024">
    <property type="protein sequence ID" value="KAK7031482.1"/>
    <property type="molecule type" value="Genomic_DNA"/>
</dbReference>
<reference evidence="3 4" key="1">
    <citation type="journal article" date="2024" name="J Genomics">
        <title>Draft genome sequencing and assembly of Favolaschia claudopus CIRM-BRFM 2984 isolated from oak limbs.</title>
        <authorList>
            <person name="Navarro D."/>
            <person name="Drula E."/>
            <person name="Chaduli D."/>
            <person name="Cazenave R."/>
            <person name="Ahrendt S."/>
            <person name="Wang J."/>
            <person name="Lipzen A."/>
            <person name="Daum C."/>
            <person name="Barry K."/>
            <person name="Grigoriev I.V."/>
            <person name="Favel A."/>
            <person name="Rosso M.N."/>
            <person name="Martin F."/>
        </authorList>
    </citation>
    <scope>NUCLEOTIDE SEQUENCE [LARGE SCALE GENOMIC DNA]</scope>
    <source>
        <strain evidence="3 4">CIRM-BRFM 2984</strain>
    </source>
</reference>
<evidence type="ECO:0000313" key="3">
    <source>
        <dbReference type="EMBL" id="KAK7031482.1"/>
    </source>
</evidence>
<keyword evidence="2" id="KW-0472">Membrane</keyword>
<organism evidence="3 4">
    <name type="scientific">Favolaschia claudopus</name>
    <dbReference type="NCBI Taxonomy" id="2862362"/>
    <lineage>
        <taxon>Eukaryota</taxon>
        <taxon>Fungi</taxon>
        <taxon>Dikarya</taxon>
        <taxon>Basidiomycota</taxon>
        <taxon>Agaricomycotina</taxon>
        <taxon>Agaricomycetes</taxon>
        <taxon>Agaricomycetidae</taxon>
        <taxon>Agaricales</taxon>
        <taxon>Marasmiineae</taxon>
        <taxon>Mycenaceae</taxon>
        <taxon>Favolaschia</taxon>
    </lineage>
</organism>
<feature type="region of interest" description="Disordered" evidence="1">
    <location>
        <begin position="1"/>
        <end position="27"/>
    </location>
</feature>
<dbReference type="Proteomes" id="UP001362999">
    <property type="component" value="Unassembled WGS sequence"/>
</dbReference>
<evidence type="ECO:0000256" key="1">
    <source>
        <dbReference type="SAM" id="MobiDB-lite"/>
    </source>
</evidence>